<dbReference type="PRINTS" id="PR00415">
    <property type="entry name" value="ACONITASE"/>
</dbReference>
<dbReference type="Proteomes" id="UP001501772">
    <property type="component" value="Unassembled WGS sequence"/>
</dbReference>
<dbReference type="HAMAP" id="MF_01026">
    <property type="entry name" value="LeuC_type1"/>
    <property type="match status" value="1"/>
</dbReference>
<comment type="similarity">
    <text evidence="12">Belongs to the aconitase/IPM isomerase family. LeuC type 1 subfamily.</text>
</comment>
<dbReference type="InterPro" id="IPR036008">
    <property type="entry name" value="Aconitase_4Fe-4S_dom"/>
</dbReference>
<evidence type="ECO:0000256" key="9">
    <source>
        <dbReference type="ARBA" id="ARBA00023014"/>
    </source>
</evidence>
<accession>A0ABP8BM88</accession>
<dbReference type="CDD" id="cd01583">
    <property type="entry name" value="IPMI"/>
    <property type="match status" value="1"/>
</dbReference>
<evidence type="ECO:0000256" key="2">
    <source>
        <dbReference type="ARBA" id="ARBA00002695"/>
    </source>
</evidence>
<dbReference type="SUPFAM" id="SSF53732">
    <property type="entry name" value="Aconitase iron-sulfur domain"/>
    <property type="match status" value="1"/>
</dbReference>
<keyword evidence="6 12" id="KW-0028">Amino-acid biosynthesis</keyword>
<feature type="domain" description="Aconitase/3-isopropylmalate dehydratase large subunit alpha/beta/alpha" evidence="13">
    <location>
        <begin position="30"/>
        <end position="479"/>
    </location>
</feature>
<feature type="binding site" evidence="12">
    <location>
        <position position="369"/>
    </location>
    <ligand>
        <name>[4Fe-4S] cluster</name>
        <dbReference type="ChEBI" id="CHEBI:49883"/>
    </ligand>
</feature>
<evidence type="ECO:0000259" key="13">
    <source>
        <dbReference type="Pfam" id="PF00330"/>
    </source>
</evidence>
<evidence type="ECO:0000256" key="12">
    <source>
        <dbReference type="HAMAP-Rule" id="MF_01026"/>
    </source>
</evidence>
<evidence type="ECO:0000256" key="3">
    <source>
        <dbReference type="ARBA" id="ARBA00004729"/>
    </source>
</evidence>
<evidence type="ECO:0000313" key="14">
    <source>
        <dbReference type="EMBL" id="GAA4210181.1"/>
    </source>
</evidence>
<dbReference type="NCBIfam" id="TIGR00170">
    <property type="entry name" value="leuC"/>
    <property type="match status" value="1"/>
</dbReference>
<sequence>MDRSYKNNNYKLNFPLKGGQGVKMSKTLVEKIWDAHVVKSEEGFPDILYIDTHLIHEVTSPQAFDGLRKRGLPVFRPKQTVATADHNVPTLNQLLPIKEELSRYQVDMLTKNCAEFGIELYGLGHPFQGIVHVIGPELGITLPGKTMVCGDSHTSTHGAFGAIAFGIGTSQVEQVFATQCLLQSKPKTMKIEVNGELGQGVGAKDIILYIIAQISAAGGTGYFIEYAGSAIEALSMEARMTICNMSIEMGARGGLIAPDQTTFDYIKGREFAPAGEEWDKALAYWKTLYSDADAKFDSILTFDAADIAPMITYGTNPGMGMGIQEHIPATAAQPEKEKLSYQKALDYMGFDDDSSLIGKPVDYVFIGSCTNSRIEDLREVADFVKDKRKADNVTVWIVPGSKQVEQQAKNEGLDKIFEAAGFQLREPGCSACLGMNEDKIPAGKYCVSTSNRNFEGRQGQNARTLLASPLTAAAAAVTGKITDVRDLLEKV</sequence>
<dbReference type="PANTHER" id="PTHR43822">
    <property type="entry name" value="HOMOACONITASE, MITOCHONDRIAL-RELATED"/>
    <property type="match status" value="1"/>
</dbReference>
<name>A0ABP8BM88_9SPHI</name>
<keyword evidence="8 12" id="KW-0408">Iron</keyword>
<evidence type="ECO:0000256" key="11">
    <source>
        <dbReference type="ARBA" id="ARBA00023304"/>
    </source>
</evidence>
<evidence type="ECO:0000313" key="15">
    <source>
        <dbReference type="Proteomes" id="UP001501772"/>
    </source>
</evidence>
<evidence type="ECO:0000256" key="1">
    <source>
        <dbReference type="ARBA" id="ARBA00000491"/>
    </source>
</evidence>
<comment type="function">
    <text evidence="2 12">Catalyzes the isomerization between 2-isopropylmalate and 3-isopropylmalate, via the formation of 2-isopropylmaleate.</text>
</comment>
<keyword evidence="15" id="KW-1185">Reference proteome</keyword>
<comment type="catalytic activity">
    <reaction evidence="1 12">
        <text>(2R,3S)-3-isopropylmalate = (2S)-2-isopropylmalate</text>
        <dbReference type="Rhea" id="RHEA:32287"/>
        <dbReference type="ChEBI" id="CHEBI:1178"/>
        <dbReference type="ChEBI" id="CHEBI:35121"/>
        <dbReference type="EC" id="4.2.1.33"/>
    </reaction>
</comment>
<dbReference type="Pfam" id="PF00330">
    <property type="entry name" value="Aconitase"/>
    <property type="match status" value="1"/>
</dbReference>
<comment type="subunit">
    <text evidence="12">Heterodimer of LeuC and LeuD.</text>
</comment>
<evidence type="ECO:0000256" key="6">
    <source>
        <dbReference type="ARBA" id="ARBA00022605"/>
    </source>
</evidence>
<dbReference type="NCBIfam" id="NF004016">
    <property type="entry name" value="PRK05478.1"/>
    <property type="match status" value="1"/>
</dbReference>
<evidence type="ECO:0000256" key="8">
    <source>
        <dbReference type="ARBA" id="ARBA00023004"/>
    </source>
</evidence>
<organism evidence="14 15">
    <name type="scientific">Pedobacter jeongneungensis</name>
    <dbReference type="NCBI Taxonomy" id="947309"/>
    <lineage>
        <taxon>Bacteria</taxon>
        <taxon>Pseudomonadati</taxon>
        <taxon>Bacteroidota</taxon>
        <taxon>Sphingobacteriia</taxon>
        <taxon>Sphingobacteriales</taxon>
        <taxon>Sphingobacteriaceae</taxon>
        <taxon>Pedobacter</taxon>
    </lineage>
</organism>
<dbReference type="EC" id="4.2.1.33" evidence="12"/>
<dbReference type="InterPro" id="IPR015931">
    <property type="entry name" value="Acnase/IPM_dHydase_lsu_aba_1/3"/>
</dbReference>
<feature type="binding site" evidence="12">
    <location>
        <position position="429"/>
    </location>
    <ligand>
        <name>[4Fe-4S] cluster</name>
        <dbReference type="ChEBI" id="CHEBI:49883"/>
    </ligand>
</feature>
<keyword evidence="9 12" id="KW-0411">Iron-sulfur</keyword>
<dbReference type="InterPro" id="IPR018136">
    <property type="entry name" value="Aconitase_4Fe-4S_BS"/>
</dbReference>
<evidence type="ECO:0000256" key="5">
    <source>
        <dbReference type="ARBA" id="ARBA00022485"/>
    </source>
</evidence>
<proteinExistence type="inferred from homology"/>
<dbReference type="InterPro" id="IPR004430">
    <property type="entry name" value="3-IsopropMal_deHydase_lsu"/>
</dbReference>
<reference evidence="15" key="1">
    <citation type="journal article" date="2019" name="Int. J. Syst. Evol. Microbiol.">
        <title>The Global Catalogue of Microorganisms (GCM) 10K type strain sequencing project: providing services to taxonomists for standard genome sequencing and annotation.</title>
        <authorList>
            <consortium name="The Broad Institute Genomics Platform"/>
            <consortium name="The Broad Institute Genome Sequencing Center for Infectious Disease"/>
            <person name="Wu L."/>
            <person name="Ma J."/>
        </authorList>
    </citation>
    <scope>NUCLEOTIDE SEQUENCE [LARGE SCALE GENOMIC DNA]</scope>
    <source>
        <strain evidence="15">JCM 17626</strain>
    </source>
</reference>
<dbReference type="InterPro" id="IPR033941">
    <property type="entry name" value="IPMI_cat"/>
</dbReference>
<evidence type="ECO:0000256" key="4">
    <source>
        <dbReference type="ARBA" id="ARBA00022430"/>
    </source>
</evidence>
<keyword evidence="7 12" id="KW-0479">Metal-binding</keyword>
<comment type="caution">
    <text evidence="14">The sequence shown here is derived from an EMBL/GenBank/DDBJ whole genome shotgun (WGS) entry which is preliminary data.</text>
</comment>
<evidence type="ECO:0000256" key="7">
    <source>
        <dbReference type="ARBA" id="ARBA00022723"/>
    </source>
</evidence>
<dbReference type="Gene3D" id="3.30.499.10">
    <property type="entry name" value="Aconitase, domain 3"/>
    <property type="match status" value="2"/>
</dbReference>
<protein>
    <recommendedName>
        <fullName evidence="12">3-isopropylmalate dehydratase large subunit</fullName>
        <ecNumber evidence="12">4.2.1.33</ecNumber>
    </recommendedName>
    <alternativeName>
        <fullName evidence="12">Alpha-IPM isomerase</fullName>
        <shortName evidence="12">IPMI</shortName>
    </alternativeName>
    <alternativeName>
        <fullName evidence="12">Isopropylmalate isomerase</fullName>
    </alternativeName>
</protein>
<dbReference type="NCBIfam" id="NF009116">
    <property type="entry name" value="PRK12466.1"/>
    <property type="match status" value="1"/>
</dbReference>
<evidence type="ECO:0000256" key="10">
    <source>
        <dbReference type="ARBA" id="ARBA00023239"/>
    </source>
</evidence>
<comment type="cofactor">
    <cofactor evidence="12">
        <name>[4Fe-4S] cluster</name>
        <dbReference type="ChEBI" id="CHEBI:49883"/>
    </cofactor>
    <text evidence="12">Binds 1 [4Fe-4S] cluster per subunit.</text>
</comment>
<dbReference type="PROSITE" id="PS01244">
    <property type="entry name" value="ACONITASE_2"/>
    <property type="match status" value="1"/>
</dbReference>
<dbReference type="InterPro" id="IPR001030">
    <property type="entry name" value="Acoase/IPM_deHydtase_lsu_aba"/>
</dbReference>
<dbReference type="InterPro" id="IPR050067">
    <property type="entry name" value="IPM_dehydratase_rel_enz"/>
</dbReference>
<dbReference type="EMBL" id="BAABBY010000009">
    <property type="protein sequence ID" value="GAA4210181.1"/>
    <property type="molecule type" value="Genomic_DNA"/>
</dbReference>
<feature type="binding site" evidence="12">
    <location>
        <position position="432"/>
    </location>
    <ligand>
        <name>[4Fe-4S] cluster</name>
        <dbReference type="ChEBI" id="CHEBI:49883"/>
    </ligand>
</feature>
<comment type="pathway">
    <text evidence="3 12">Amino-acid biosynthesis; L-leucine biosynthesis; L-leucine from 3-methyl-2-oxobutanoate: step 2/4.</text>
</comment>
<keyword evidence="5 12" id="KW-0004">4Fe-4S</keyword>
<keyword evidence="4 12" id="KW-0432">Leucine biosynthesis</keyword>
<dbReference type="PROSITE" id="PS00450">
    <property type="entry name" value="ACONITASE_1"/>
    <property type="match status" value="1"/>
</dbReference>
<keyword evidence="11 12" id="KW-0100">Branched-chain amino acid biosynthesis</keyword>
<keyword evidence="10 12" id="KW-0456">Lyase</keyword>
<gene>
    <name evidence="12 14" type="primary">leuC</name>
    <name evidence="14" type="ORF">GCM10022289_37140</name>
</gene>
<dbReference type="PANTHER" id="PTHR43822:SF9">
    <property type="entry name" value="3-ISOPROPYLMALATE DEHYDRATASE"/>
    <property type="match status" value="1"/>
</dbReference>